<dbReference type="EMBL" id="GGEC01057629">
    <property type="protein sequence ID" value="MBX38113.1"/>
    <property type="molecule type" value="Transcribed_RNA"/>
</dbReference>
<protein>
    <submittedName>
        <fullName evidence="1">Uncharacterized protein</fullName>
    </submittedName>
</protein>
<reference evidence="1" key="1">
    <citation type="submission" date="2018-02" db="EMBL/GenBank/DDBJ databases">
        <title>Rhizophora mucronata_Transcriptome.</title>
        <authorList>
            <person name="Meera S.P."/>
            <person name="Sreeshan A."/>
            <person name="Augustine A."/>
        </authorList>
    </citation>
    <scope>NUCLEOTIDE SEQUENCE</scope>
    <source>
        <tissue evidence="1">Leaf</tissue>
    </source>
</reference>
<proteinExistence type="predicted"/>
<sequence>MELGCKYLVLRHKVPKSDYLRLLCIRI</sequence>
<organism evidence="1">
    <name type="scientific">Rhizophora mucronata</name>
    <name type="common">Asiatic mangrove</name>
    <dbReference type="NCBI Taxonomy" id="61149"/>
    <lineage>
        <taxon>Eukaryota</taxon>
        <taxon>Viridiplantae</taxon>
        <taxon>Streptophyta</taxon>
        <taxon>Embryophyta</taxon>
        <taxon>Tracheophyta</taxon>
        <taxon>Spermatophyta</taxon>
        <taxon>Magnoliopsida</taxon>
        <taxon>eudicotyledons</taxon>
        <taxon>Gunneridae</taxon>
        <taxon>Pentapetalae</taxon>
        <taxon>rosids</taxon>
        <taxon>fabids</taxon>
        <taxon>Malpighiales</taxon>
        <taxon>Rhizophoraceae</taxon>
        <taxon>Rhizophora</taxon>
    </lineage>
</organism>
<dbReference type="AlphaFoldDB" id="A0A2P2N6N3"/>
<accession>A0A2P2N6N3</accession>
<evidence type="ECO:0000313" key="1">
    <source>
        <dbReference type="EMBL" id="MBX38113.1"/>
    </source>
</evidence>
<name>A0A2P2N6N3_RHIMU</name>